<dbReference type="Gene3D" id="2.130.10.10">
    <property type="entry name" value="YVTN repeat-like/Quinoprotein amine dehydrogenase"/>
    <property type="match status" value="1"/>
</dbReference>
<feature type="domain" description="Pyrrolo-quinoline quinone repeat" evidence="6">
    <location>
        <begin position="76"/>
        <end position="316"/>
    </location>
</feature>
<dbReference type="InterPro" id="IPR011047">
    <property type="entry name" value="Quinoprotein_ADH-like_sf"/>
</dbReference>
<evidence type="ECO:0000256" key="1">
    <source>
        <dbReference type="ARBA" id="ARBA00022729"/>
    </source>
</evidence>
<accession>A0A1C4BPG3</accession>
<dbReference type="PROSITE" id="PS51257">
    <property type="entry name" value="PROKAR_LIPOPROTEIN"/>
    <property type="match status" value="1"/>
</dbReference>
<dbReference type="InterPro" id="IPR002372">
    <property type="entry name" value="PQQ_rpt_dom"/>
</dbReference>
<feature type="chain" id="PRO_5009005577" description="Outer membrane protein assembly factor BamB" evidence="5">
    <location>
        <begin position="18"/>
        <end position="390"/>
    </location>
</feature>
<dbReference type="InterPro" id="IPR017687">
    <property type="entry name" value="BamB"/>
</dbReference>
<dbReference type="GO" id="GO:0009279">
    <property type="term" value="C:cell outer membrane"/>
    <property type="evidence" value="ECO:0007669"/>
    <property type="project" value="UniProtKB-SubCell"/>
</dbReference>
<dbReference type="OrthoDB" id="5173551at2"/>
<dbReference type="HAMAP" id="MF_00923">
    <property type="entry name" value="OM_assembly_BamB"/>
    <property type="match status" value="1"/>
</dbReference>
<keyword evidence="8" id="KW-1185">Reference proteome</keyword>
<dbReference type="InterPro" id="IPR018391">
    <property type="entry name" value="PQQ_b-propeller_rpt"/>
</dbReference>
<evidence type="ECO:0000256" key="4">
    <source>
        <dbReference type="HAMAP-Rule" id="MF_00923"/>
    </source>
</evidence>
<dbReference type="EMBL" id="FMAQ01000005">
    <property type="protein sequence ID" value="SCC08765.1"/>
    <property type="molecule type" value="Genomic_DNA"/>
</dbReference>
<dbReference type="SUPFAM" id="SSF50998">
    <property type="entry name" value="Quinoprotein alcohol dehydrogenase-like"/>
    <property type="match status" value="1"/>
</dbReference>
<dbReference type="SMART" id="SM00564">
    <property type="entry name" value="PQQ"/>
    <property type="match status" value="6"/>
</dbReference>
<dbReference type="AlphaFoldDB" id="A0A1C4BPG3"/>
<dbReference type="NCBIfam" id="TIGR03300">
    <property type="entry name" value="assembly_YfgL"/>
    <property type="match status" value="1"/>
</dbReference>
<name>A0A1C4BPG3_9GAMM</name>
<evidence type="ECO:0000256" key="5">
    <source>
        <dbReference type="SAM" id="SignalP"/>
    </source>
</evidence>
<dbReference type="RefSeq" id="WP_091348393.1">
    <property type="nucleotide sequence ID" value="NZ_FMAQ01000005.1"/>
</dbReference>
<dbReference type="PANTHER" id="PTHR34512">
    <property type="entry name" value="CELL SURFACE PROTEIN"/>
    <property type="match status" value="1"/>
</dbReference>
<evidence type="ECO:0000256" key="2">
    <source>
        <dbReference type="ARBA" id="ARBA00023136"/>
    </source>
</evidence>
<dbReference type="InterPro" id="IPR015943">
    <property type="entry name" value="WD40/YVTN_repeat-like_dom_sf"/>
</dbReference>
<dbReference type="STRING" id="1798182.GA0061081_10565"/>
<keyword evidence="4" id="KW-0449">Lipoprotein</keyword>
<dbReference type="PANTHER" id="PTHR34512:SF30">
    <property type="entry name" value="OUTER MEMBRANE PROTEIN ASSEMBLY FACTOR BAMB"/>
    <property type="match status" value="1"/>
</dbReference>
<dbReference type="Pfam" id="PF13360">
    <property type="entry name" value="PQQ_2"/>
    <property type="match status" value="1"/>
</dbReference>
<comment type="subcellular location">
    <subcellularLocation>
        <location evidence="4">Cell outer membrane</location>
        <topology evidence="4">Lipid-anchor</topology>
    </subcellularLocation>
</comment>
<feature type="signal peptide" evidence="5">
    <location>
        <begin position="1"/>
        <end position="17"/>
    </location>
</feature>
<comment type="subunit">
    <text evidence="4">Part of the Bam complex.</text>
</comment>
<organism evidence="7 8">
    <name type="scientific">Gilliamella bombicola</name>
    <dbReference type="NCBI Taxonomy" id="1798182"/>
    <lineage>
        <taxon>Bacteria</taxon>
        <taxon>Pseudomonadati</taxon>
        <taxon>Pseudomonadota</taxon>
        <taxon>Gammaproteobacteria</taxon>
        <taxon>Orbales</taxon>
        <taxon>Orbaceae</taxon>
        <taxon>Gilliamella</taxon>
    </lineage>
</organism>
<evidence type="ECO:0000313" key="7">
    <source>
        <dbReference type="EMBL" id="SCC08765.1"/>
    </source>
</evidence>
<dbReference type="GO" id="GO:0051205">
    <property type="term" value="P:protein insertion into membrane"/>
    <property type="evidence" value="ECO:0007669"/>
    <property type="project" value="UniProtKB-UniRule"/>
</dbReference>
<comment type="function">
    <text evidence="4">Part of the outer membrane protein assembly complex, which is involved in assembly and insertion of beta-barrel proteins into the outer membrane.</text>
</comment>
<sequence length="390" mass="42484">MKLSKYLFTGVFMFSLAGCSLFGGEEEIVQVSPSPTVNNQFPIQQVWRNSTTGNTHIYSLLGPINYDNAIYAASRSGQVKAIDLSSGSTLWDVNLSQSTLFSSKTALFSGGVSADDKYVYVGSERAVVYALDRQDGKTVWEKTVKGEVLARPVPSEDKLIIHTASGILQGLNRDTGDNLWDVSFEVPALSLRGNSTPTIAHGAAIVGDDNGRVNAYYINDGQLIWQQRISQPSGSTEIAKLNDVDSTPVVEGNLVYSVGYNGSVVALNLSDGQPVWRKELGSIHSFAVDTNRLFIIDQNDNVQAIAKNGGSELWTQSNFAHRQLTDPVIYQNYVVFGDFEGYLYWLNAENGELAAKTQVSSSGLISKPLVVDNKVIVQAKNGDIYAFTKN</sequence>
<keyword evidence="4" id="KW-0564">Palmitate</keyword>
<keyword evidence="3 4" id="KW-0998">Cell outer membrane</keyword>
<evidence type="ECO:0000259" key="6">
    <source>
        <dbReference type="Pfam" id="PF13360"/>
    </source>
</evidence>
<evidence type="ECO:0000256" key="3">
    <source>
        <dbReference type="ARBA" id="ARBA00023237"/>
    </source>
</evidence>
<protein>
    <recommendedName>
        <fullName evidence="4">Outer membrane protein assembly factor BamB</fullName>
    </recommendedName>
</protein>
<gene>
    <name evidence="4" type="primary">bamB</name>
    <name evidence="7" type="ORF">GA0061081_10565</name>
</gene>
<keyword evidence="1 4" id="KW-0732">Signal</keyword>
<comment type="similarity">
    <text evidence="4">Belongs to the BamB family.</text>
</comment>
<dbReference type="Proteomes" id="UP000199670">
    <property type="component" value="Unassembled WGS sequence"/>
</dbReference>
<dbReference type="GO" id="GO:0043165">
    <property type="term" value="P:Gram-negative-bacterium-type cell outer membrane assembly"/>
    <property type="evidence" value="ECO:0007669"/>
    <property type="project" value="UniProtKB-UniRule"/>
</dbReference>
<proteinExistence type="inferred from homology"/>
<evidence type="ECO:0000313" key="8">
    <source>
        <dbReference type="Proteomes" id="UP000199670"/>
    </source>
</evidence>
<dbReference type="NCBIfam" id="NF008351">
    <property type="entry name" value="PRK11138.1"/>
    <property type="match status" value="1"/>
</dbReference>
<reference evidence="8" key="1">
    <citation type="submission" date="2016-08" db="EMBL/GenBank/DDBJ databases">
        <authorList>
            <person name="Varghese N."/>
            <person name="Submissions Spin"/>
        </authorList>
    </citation>
    <scope>NUCLEOTIDE SEQUENCE [LARGE SCALE GENOMIC DNA]</scope>
    <source>
        <strain evidence="8">R-53248</strain>
    </source>
</reference>
<keyword evidence="2 4" id="KW-0472">Membrane</keyword>